<dbReference type="SUPFAM" id="SSF55031">
    <property type="entry name" value="Bacterial exopeptidase dimerisation domain"/>
    <property type="match status" value="1"/>
</dbReference>
<dbReference type="NCBIfam" id="TIGR01892">
    <property type="entry name" value="AcOrn-deacetyl"/>
    <property type="match status" value="1"/>
</dbReference>
<dbReference type="InterPro" id="IPR036264">
    <property type="entry name" value="Bact_exopeptidase_dim_dom"/>
</dbReference>
<keyword evidence="8" id="KW-0862">Zinc</keyword>
<dbReference type="Proteomes" id="UP001597474">
    <property type="component" value="Unassembled WGS sequence"/>
</dbReference>
<dbReference type="PANTHER" id="PTHR43808">
    <property type="entry name" value="ACETYLORNITHINE DEACETYLASE"/>
    <property type="match status" value="1"/>
</dbReference>
<proteinExistence type="inferred from homology"/>
<keyword evidence="6" id="KW-0479">Metal-binding</keyword>
<dbReference type="InterPro" id="IPR011650">
    <property type="entry name" value="Peptidase_M20_dimer"/>
</dbReference>
<sequence length="387" mass="41559">MTAEPHARTLDILARLIAFPTISADSNLALIDHAETLLVEAGFETHRMMDPEQPKCGLFARIGGAGPGGVLLSAHSDVVPVAGQDWTRPPFTLTREGGRLYGRGSTDMKGFLAAMLSLATRASAQRLREPLMLAISYDEEIGCQGIRKMLPGFRKLGWRPDLCIVGEPTSMRPAIGHKGKAAFRALCHGSAGHSALAPRHVNALHLAGDFLTLLRRLQQGYASGGAQDTAYDIPFSTIHAGRLQGGTALNIVPDRAEIDFELRHLAADGLEDFQRHLEAEVETLLAPWRAEHPAAGIEVALTNTYPGLDVKAEDRAVQRVAALCGEPDPVKVAFGTEAGFFAGLGIPTIVCGPGDMAGQGHKADEYLERTQLAACDRMLDRILDQLV</sequence>
<evidence type="ECO:0000259" key="10">
    <source>
        <dbReference type="Pfam" id="PF07687"/>
    </source>
</evidence>
<evidence type="ECO:0000313" key="12">
    <source>
        <dbReference type="Proteomes" id="UP001597474"/>
    </source>
</evidence>
<dbReference type="PROSITE" id="PS00759">
    <property type="entry name" value="ARGE_DAPE_CPG2_2"/>
    <property type="match status" value="1"/>
</dbReference>
<dbReference type="Gene3D" id="3.30.70.360">
    <property type="match status" value="1"/>
</dbReference>
<feature type="domain" description="Peptidase M20 dimerisation" evidence="10">
    <location>
        <begin position="175"/>
        <end position="288"/>
    </location>
</feature>
<comment type="cofactor">
    <cofactor evidence="1">
        <name>Zn(2+)</name>
        <dbReference type="ChEBI" id="CHEBI:29105"/>
    </cofactor>
</comment>
<keyword evidence="5" id="KW-0028">Amino-acid biosynthesis</keyword>
<evidence type="ECO:0000256" key="3">
    <source>
        <dbReference type="ARBA" id="ARBA00022490"/>
    </source>
</evidence>
<comment type="caution">
    <text evidence="11">The sequence shown here is derived from an EMBL/GenBank/DDBJ whole genome shotgun (WGS) entry which is preliminary data.</text>
</comment>
<evidence type="ECO:0000313" key="11">
    <source>
        <dbReference type="EMBL" id="MFD2740656.1"/>
    </source>
</evidence>
<dbReference type="Gene3D" id="3.40.630.10">
    <property type="entry name" value="Zn peptidases"/>
    <property type="match status" value="1"/>
</dbReference>
<keyword evidence="7 11" id="KW-0378">Hydrolase</keyword>
<dbReference type="EC" id="3.5.1.16" evidence="11"/>
<keyword evidence="9" id="KW-0170">Cobalt</keyword>
<reference evidence="12" key="1">
    <citation type="journal article" date="2019" name="Int. J. Syst. Evol. Microbiol.">
        <title>The Global Catalogue of Microorganisms (GCM) 10K type strain sequencing project: providing services to taxonomists for standard genome sequencing and annotation.</title>
        <authorList>
            <consortium name="The Broad Institute Genomics Platform"/>
            <consortium name="The Broad Institute Genome Sequencing Center for Infectious Disease"/>
            <person name="Wu L."/>
            <person name="Ma J."/>
        </authorList>
    </citation>
    <scope>NUCLEOTIDE SEQUENCE [LARGE SCALE GENOMIC DNA]</scope>
    <source>
        <strain evidence="12">TISTR 2562</strain>
    </source>
</reference>
<dbReference type="CDD" id="cd03894">
    <property type="entry name" value="M20_ArgE"/>
    <property type="match status" value="1"/>
</dbReference>
<evidence type="ECO:0000256" key="5">
    <source>
        <dbReference type="ARBA" id="ARBA00022605"/>
    </source>
</evidence>
<dbReference type="SUPFAM" id="SSF53187">
    <property type="entry name" value="Zn-dependent exopeptidases"/>
    <property type="match status" value="1"/>
</dbReference>
<dbReference type="Pfam" id="PF07687">
    <property type="entry name" value="M20_dimer"/>
    <property type="match status" value="1"/>
</dbReference>
<name>A0ABW5U434_9RHOB</name>
<evidence type="ECO:0000256" key="2">
    <source>
        <dbReference type="ARBA" id="ARBA00005691"/>
    </source>
</evidence>
<organism evidence="11 12">
    <name type="scientific">Sulfitobacter aestuarii</name>
    <dbReference type="NCBI Taxonomy" id="2161676"/>
    <lineage>
        <taxon>Bacteria</taxon>
        <taxon>Pseudomonadati</taxon>
        <taxon>Pseudomonadota</taxon>
        <taxon>Alphaproteobacteria</taxon>
        <taxon>Rhodobacterales</taxon>
        <taxon>Roseobacteraceae</taxon>
        <taxon>Sulfitobacter</taxon>
    </lineage>
</organism>
<dbReference type="GO" id="GO:0008777">
    <property type="term" value="F:acetylornithine deacetylase activity"/>
    <property type="evidence" value="ECO:0007669"/>
    <property type="project" value="UniProtKB-EC"/>
</dbReference>
<keyword evidence="3" id="KW-0963">Cytoplasm</keyword>
<accession>A0ABW5U434</accession>
<dbReference type="NCBIfam" id="NF005710">
    <property type="entry name" value="PRK07522.1"/>
    <property type="match status" value="1"/>
</dbReference>
<evidence type="ECO:0000256" key="4">
    <source>
        <dbReference type="ARBA" id="ARBA00022571"/>
    </source>
</evidence>
<evidence type="ECO:0000256" key="8">
    <source>
        <dbReference type="ARBA" id="ARBA00022833"/>
    </source>
</evidence>
<evidence type="ECO:0000256" key="1">
    <source>
        <dbReference type="ARBA" id="ARBA00001947"/>
    </source>
</evidence>
<dbReference type="InterPro" id="IPR002933">
    <property type="entry name" value="Peptidase_M20"/>
</dbReference>
<dbReference type="InterPro" id="IPR050072">
    <property type="entry name" value="Peptidase_M20A"/>
</dbReference>
<evidence type="ECO:0000256" key="7">
    <source>
        <dbReference type="ARBA" id="ARBA00022801"/>
    </source>
</evidence>
<keyword evidence="4" id="KW-0055">Arginine biosynthesis</keyword>
<evidence type="ECO:0000256" key="9">
    <source>
        <dbReference type="ARBA" id="ARBA00023285"/>
    </source>
</evidence>
<dbReference type="EMBL" id="JBHUMP010000012">
    <property type="protein sequence ID" value="MFD2740656.1"/>
    <property type="molecule type" value="Genomic_DNA"/>
</dbReference>
<comment type="similarity">
    <text evidence="2">Belongs to the peptidase M20A family. ArgE subfamily.</text>
</comment>
<dbReference type="RefSeq" id="WP_386375193.1">
    <property type="nucleotide sequence ID" value="NZ_JBHUMP010000012.1"/>
</dbReference>
<dbReference type="PANTHER" id="PTHR43808:SF31">
    <property type="entry name" value="N-ACETYL-L-CITRULLINE DEACETYLASE"/>
    <property type="match status" value="1"/>
</dbReference>
<dbReference type="InterPro" id="IPR001261">
    <property type="entry name" value="ArgE/DapE_CS"/>
</dbReference>
<protein>
    <submittedName>
        <fullName evidence="11">Acetylornithine deacetylase</fullName>
        <ecNumber evidence="11">3.5.1.16</ecNumber>
    </submittedName>
</protein>
<evidence type="ECO:0000256" key="6">
    <source>
        <dbReference type="ARBA" id="ARBA00022723"/>
    </source>
</evidence>
<dbReference type="PROSITE" id="PS00758">
    <property type="entry name" value="ARGE_DAPE_CPG2_1"/>
    <property type="match status" value="1"/>
</dbReference>
<gene>
    <name evidence="11" type="primary">argE</name>
    <name evidence="11" type="ORF">ACFSUD_13800</name>
</gene>
<keyword evidence="12" id="KW-1185">Reference proteome</keyword>
<dbReference type="Pfam" id="PF01546">
    <property type="entry name" value="Peptidase_M20"/>
    <property type="match status" value="1"/>
</dbReference>
<dbReference type="InterPro" id="IPR010169">
    <property type="entry name" value="AcOrn-deacetyl"/>
</dbReference>